<proteinExistence type="predicted"/>
<dbReference type="AlphaFoldDB" id="A0A7W8JAX4"/>
<keyword evidence="1" id="KW-0812">Transmembrane</keyword>
<evidence type="ECO:0000256" key="1">
    <source>
        <dbReference type="SAM" id="Phobius"/>
    </source>
</evidence>
<dbReference type="EMBL" id="JACHDZ010000007">
    <property type="protein sequence ID" value="MBB5345930.1"/>
    <property type="molecule type" value="Genomic_DNA"/>
</dbReference>
<feature type="transmembrane region" description="Helical" evidence="1">
    <location>
        <begin position="21"/>
        <end position="43"/>
    </location>
</feature>
<dbReference type="Proteomes" id="UP000569092">
    <property type="component" value="Unassembled WGS sequence"/>
</dbReference>
<name>A0A7W8JAX4_9BACT</name>
<gene>
    <name evidence="2" type="ORF">HDF10_003931</name>
</gene>
<organism evidence="2 3">
    <name type="scientific">Tunturiibacter lichenicola</name>
    <dbReference type="NCBI Taxonomy" id="2051959"/>
    <lineage>
        <taxon>Bacteria</taxon>
        <taxon>Pseudomonadati</taxon>
        <taxon>Acidobacteriota</taxon>
        <taxon>Terriglobia</taxon>
        <taxon>Terriglobales</taxon>
        <taxon>Acidobacteriaceae</taxon>
        <taxon>Tunturiibacter</taxon>
    </lineage>
</organism>
<sequence>MTNGRDIPQGKSLGDLGREASWFLTHTLIAVLTLAIVIVVLSLNHPDPDSTTPKLLATILAAFIPMLGGAIVTRLLQNDIAPYTWISGLVIFSIVCVWVLDLPTGKGLCENCGAVEKLWRTFFTFRHGSGLMGGDGLLIGTWLPLSMISYAIGAKLAREPY</sequence>
<accession>A0A7W8JAX4</accession>
<comment type="caution">
    <text evidence="2">The sequence shown here is derived from an EMBL/GenBank/DDBJ whole genome shotgun (WGS) entry which is preliminary data.</text>
</comment>
<keyword evidence="1" id="KW-1133">Transmembrane helix</keyword>
<keyword evidence="1" id="KW-0472">Membrane</keyword>
<evidence type="ECO:0000313" key="2">
    <source>
        <dbReference type="EMBL" id="MBB5345930.1"/>
    </source>
</evidence>
<feature type="transmembrane region" description="Helical" evidence="1">
    <location>
        <begin position="55"/>
        <end position="76"/>
    </location>
</feature>
<protein>
    <submittedName>
        <fullName evidence="2">Small basic protein</fullName>
    </submittedName>
</protein>
<feature type="transmembrane region" description="Helical" evidence="1">
    <location>
        <begin position="83"/>
        <end position="100"/>
    </location>
</feature>
<feature type="transmembrane region" description="Helical" evidence="1">
    <location>
        <begin position="137"/>
        <end position="157"/>
    </location>
</feature>
<reference evidence="2 3" key="1">
    <citation type="submission" date="2020-08" db="EMBL/GenBank/DDBJ databases">
        <title>Genomic Encyclopedia of Type Strains, Phase IV (KMG-V): Genome sequencing to study the core and pangenomes of soil and plant-associated prokaryotes.</title>
        <authorList>
            <person name="Whitman W."/>
        </authorList>
    </citation>
    <scope>NUCLEOTIDE SEQUENCE [LARGE SCALE GENOMIC DNA]</scope>
    <source>
        <strain evidence="2 3">M8US30</strain>
    </source>
</reference>
<evidence type="ECO:0000313" key="3">
    <source>
        <dbReference type="Proteomes" id="UP000569092"/>
    </source>
</evidence>